<comment type="caution">
    <text evidence="1">The sequence shown here is derived from an EMBL/GenBank/DDBJ whole genome shotgun (WGS) entry which is preliminary data.</text>
</comment>
<gene>
    <name evidence="1" type="ORF">HNR73_002932</name>
</gene>
<dbReference type="EMBL" id="JACHGT010000006">
    <property type="protein sequence ID" value="MBB6035075.1"/>
    <property type="molecule type" value="Genomic_DNA"/>
</dbReference>
<protein>
    <submittedName>
        <fullName evidence="1">PAS domain-containing protein</fullName>
    </submittedName>
</protein>
<keyword evidence="2" id="KW-1185">Reference proteome</keyword>
<evidence type="ECO:0000313" key="1">
    <source>
        <dbReference type="EMBL" id="MBB6035075.1"/>
    </source>
</evidence>
<accession>A0A841FH74</accession>
<organism evidence="1 2">
    <name type="scientific">Phytomonospora endophytica</name>
    <dbReference type="NCBI Taxonomy" id="714109"/>
    <lineage>
        <taxon>Bacteria</taxon>
        <taxon>Bacillati</taxon>
        <taxon>Actinomycetota</taxon>
        <taxon>Actinomycetes</taxon>
        <taxon>Micromonosporales</taxon>
        <taxon>Micromonosporaceae</taxon>
        <taxon>Phytomonospora</taxon>
    </lineage>
</organism>
<dbReference type="RefSeq" id="WP_184787952.1">
    <property type="nucleotide sequence ID" value="NZ_BONT01000007.1"/>
</dbReference>
<sequence length="144" mass="15299">MPFVELTLSGDDESVEADGAVLERWASAVRGAGDPCLLLDARGLIEATSPEGRNLLGLPEGIDKAGRGLIDGLVRLVDFTVQQGSLADWELERIPPLQALSSGALARGLLRIAVHQTVYTLDAVSTPLRSGDHTCGSLTFFNRC</sequence>
<dbReference type="AlphaFoldDB" id="A0A841FH74"/>
<reference evidence="1 2" key="1">
    <citation type="submission" date="2020-08" db="EMBL/GenBank/DDBJ databases">
        <title>Genomic Encyclopedia of Type Strains, Phase IV (KMG-IV): sequencing the most valuable type-strain genomes for metagenomic binning, comparative biology and taxonomic classification.</title>
        <authorList>
            <person name="Goeker M."/>
        </authorList>
    </citation>
    <scope>NUCLEOTIDE SEQUENCE [LARGE SCALE GENOMIC DNA]</scope>
    <source>
        <strain evidence="1 2">YIM 65646</strain>
    </source>
</reference>
<evidence type="ECO:0000313" key="2">
    <source>
        <dbReference type="Proteomes" id="UP000548476"/>
    </source>
</evidence>
<proteinExistence type="predicted"/>
<name>A0A841FH74_9ACTN</name>
<dbReference type="Proteomes" id="UP000548476">
    <property type="component" value="Unassembled WGS sequence"/>
</dbReference>